<keyword evidence="5 9" id="KW-0297">G-protein coupled receptor</keyword>
<reference evidence="12" key="2">
    <citation type="submission" date="2025-09" db="UniProtKB">
        <authorList>
            <consortium name="Ensembl"/>
        </authorList>
    </citation>
    <scope>IDENTIFICATION</scope>
</reference>
<dbReference type="GO" id="GO:0007204">
    <property type="term" value="P:positive regulation of cytosolic calcium ion concentration"/>
    <property type="evidence" value="ECO:0007669"/>
    <property type="project" value="TreeGrafter"/>
</dbReference>
<feature type="transmembrane region" description="Helical" evidence="10">
    <location>
        <begin position="215"/>
        <end position="238"/>
    </location>
</feature>
<keyword evidence="3 9" id="KW-0812">Transmembrane</keyword>
<evidence type="ECO:0000256" key="3">
    <source>
        <dbReference type="ARBA" id="ARBA00022692"/>
    </source>
</evidence>
<organism evidence="12 13">
    <name type="scientific">Mastacembelus armatus</name>
    <name type="common">zig-zag eel</name>
    <dbReference type="NCBI Taxonomy" id="205130"/>
    <lineage>
        <taxon>Eukaryota</taxon>
        <taxon>Metazoa</taxon>
        <taxon>Chordata</taxon>
        <taxon>Craniata</taxon>
        <taxon>Vertebrata</taxon>
        <taxon>Euteleostomi</taxon>
        <taxon>Actinopterygii</taxon>
        <taxon>Neopterygii</taxon>
        <taxon>Teleostei</taxon>
        <taxon>Neoteleostei</taxon>
        <taxon>Acanthomorphata</taxon>
        <taxon>Anabantaria</taxon>
        <taxon>Synbranchiformes</taxon>
        <taxon>Mastacembelidae</taxon>
        <taxon>Mastacembelus</taxon>
    </lineage>
</organism>
<evidence type="ECO:0000256" key="10">
    <source>
        <dbReference type="SAM" id="Phobius"/>
    </source>
</evidence>
<dbReference type="GO" id="GO:0009897">
    <property type="term" value="C:external side of plasma membrane"/>
    <property type="evidence" value="ECO:0007669"/>
    <property type="project" value="TreeGrafter"/>
</dbReference>
<sequence>KGNHDVEYLCDDTFDFLPLTGSFLILIFIVSVIGNGLLLCILLCHENLKNITNIYVLNLTCSDLLFTLTIPFWAVYYLHHWVFGDFSCKFMTGAYFTGIYSSIILLTAMTVDRFITVVQCNCSSNRVKRKRFAAGACAATWVISIAASMSDVIKVNVGTDFNNHTTCEASFEGTNDNLGYYLTVSLLFFLPFAIIVFCYFAILKKVFQTSNRKTHRTVFVVLSIVAAFFICWGPYNIFLIIESVYTPKGCTAYERMYIVYHIFRILAFSHCCMNPLLYMLSQKLRKKSL</sequence>
<reference evidence="12" key="1">
    <citation type="submission" date="2025-08" db="UniProtKB">
        <authorList>
            <consortium name="Ensembl"/>
        </authorList>
    </citation>
    <scope>IDENTIFICATION</scope>
</reference>
<dbReference type="InterPro" id="IPR000276">
    <property type="entry name" value="GPCR_Rhodpsn"/>
</dbReference>
<evidence type="ECO:0000313" key="12">
    <source>
        <dbReference type="Ensembl" id="ENSMAMP00000026438.2"/>
    </source>
</evidence>
<comment type="subcellular location">
    <subcellularLocation>
        <location evidence="1">Cell membrane</location>
        <topology evidence="1">Multi-pass membrane protein</topology>
    </subcellularLocation>
</comment>
<dbReference type="AlphaFoldDB" id="A0A3Q3MG19"/>
<dbReference type="InParanoid" id="A0A3Q3MG19"/>
<dbReference type="Pfam" id="PF00001">
    <property type="entry name" value="7tm_1"/>
    <property type="match status" value="1"/>
</dbReference>
<evidence type="ECO:0000256" key="6">
    <source>
        <dbReference type="ARBA" id="ARBA00023136"/>
    </source>
</evidence>
<keyword evidence="7 9" id="KW-0675">Receptor</keyword>
<dbReference type="GeneTree" id="ENSGT01110000267168"/>
<dbReference type="PANTHER" id="PTHR10489">
    <property type="entry name" value="CELL ADHESION MOLECULE"/>
    <property type="match status" value="1"/>
</dbReference>
<feature type="transmembrane region" description="Helical" evidence="10">
    <location>
        <begin position="258"/>
        <end position="280"/>
    </location>
</feature>
<dbReference type="GO" id="GO:0016493">
    <property type="term" value="F:C-C chemokine receptor activity"/>
    <property type="evidence" value="ECO:0007669"/>
    <property type="project" value="TreeGrafter"/>
</dbReference>
<dbReference type="InterPro" id="IPR050119">
    <property type="entry name" value="CCR1-9-like"/>
</dbReference>
<dbReference type="PANTHER" id="PTHR10489:SF730">
    <property type="entry name" value="CHEMOKINE XC RECEPTOR 1"/>
    <property type="match status" value="1"/>
</dbReference>
<dbReference type="PRINTS" id="PR00657">
    <property type="entry name" value="CCCHEMOKINER"/>
</dbReference>
<dbReference type="InterPro" id="IPR000355">
    <property type="entry name" value="Chemokine_rcpt"/>
</dbReference>
<feature type="transmembrane region" description="Helical" evidence="10">
    <location>
        <begin position="23"/>
        <end position="44"/>
    </location>
</feature>
<evidence type="ECO:0000256" key="2">
    <source>
        <dbReference type="ARBA" id="ARBA00022475"/>
    </source>
</evidence>
<name>A0A3Q3MG19_9TELE</name>
<evidence type="ECO:0000313" key="13">
    <source>
        <dbReference type="Proteomes" id="UP000261640"/>
    </source>
</evidence>
<comment type="similarity">
    <text evidence="9">Belongs to the G-protein coupled receptor 1 family.</text>
</comment>
<dbReference type="InterPro" id="IPR017452">
    <property type="entry name" value="GPCR_Rhodpsn_7TM"/>
</dbReference>
<dbReference type="SUPFAM" id="SSF81321">
    <property type="entry name" value="Family A G protein-coupled receptor-like"/>
    <property type="match status" value="1"/>
</dbReference>
<evidence type="ECO:0000259" key="11">
    <source>
        <dbReference type="PROSITE" id="PS50262"/>
    </source>
</evidence>
<feature type="transmembrane region" description="Helical" evidence="10">
    <location>
        <begin position="180"/>
        <end position="203"/>
    </location>
</feature>
<evidence type="ECO:0000256" key="4">
    <source>
        <dbReference type="ARBA" id="ARBA00022989"/>
    </source>
</evidence>
<proteinExistence type="inferred from homology"/>
<dbReference type="STRING" id="205130.ENSMAMP00000026438"/>
<protein>
    <recommendedName>
        <fullName evidence="11">G-protein coupled receptors family 1 profile domain-containing protein</fullName>
    </recommendedName>
</protein>
<evidence type="ECO:0000256" key="8">
    <source>
        <dbReference type="ARBA" id="ARBA00023224"/>
    </source>
</evidence>
<keyword evidence="6 10" id="KW-0472">Membrane</keyword>
<dbReference type="PRINTS" id="PR00237">
    <property type="entry name" value="GPCRRHODOPSN"/>
</dbReference>
<dbReference type="GO" id="GO:0019957">
    <property type="term" value="F:C-C chemokine binding"/>
    <property type="evidence" value="ECO:0007669"/>
    <property type="project" value="TreeGrafter"/>
</dbReference>
<keyword evidence="13" id="KW-1185">Reference proteome</keyword>
<dbReference type="GO" id="GO:0019722">
    <property type="term" value="P:calcium-mediated signaling"/>
    <property type="evidence" value="ECO:0007669"/>
    <property type="project" value="TreeGrafter"/>
</dbReference>
<accession>A0A3Q3MG19</accession>
<feature type="transmembrane region" description="Helical" evidence="10">
    <location>
        <begin position="132"/>
        <end position="153"/>
    </location>
</feature>
<dbReference type="GO" id="GO:0006955">
    <property type="term" value="P:immune response"/>
    <property type="evidence" value="ECO:0007669"/>
    <property type="project" value="TreeGrafter"/>
</dbReference>
<dbReference type="Proteomes" id="UP000261640">
    <property type="component" value="Unplaced"/>
</dbReference>
<keyword evidence="2" id="KW-1003">Cell membrane</keyword>
<feature type="transmembrane region" description="Helical" evidence="10">
    <location>
        <begin position="90"/>
        <end position="111"/>
    </location>
</feature>
<evidence type="ECO:0000256" key="5">
    <source>
        <dbReference type="ARBA" id="ARBA00023040"/>
    </source>
</evidence>
<dbReference type="PROSITE" id="PS00237">
    <property type="entry name" value="G_PROTEIN_RECEP_F1_1"/>
    <property type="match status" value="1"/>
</dbReference>
<evidence type="ECO:0000256" key="9">
    <source>
        <dbReference type="RuleBase" id="RU000688"/>
    </source>
</evidence>
<dbReference type="Ensembl" id="ENSMAMT00000027114.2">
    <property type="protein sequence ID" value="ENSMAMP00000026438.2"/>
    <property type="gene ID" value="ENSMAMG00000017749.2"/>
</dbReference>
<evidence type="ECO:0000256" key="1">
    <source>
        <dbReference type="ARBA" id="ARBA00004651"/>
    </source>
</evidence>
<keyword evidence="8 9" id="KW-0807">Transducer</keyword>
<dbReference type="Gene3D" id="1.20.1070.10">
    <property type="entry name" value="Rhodopsin 7-helix transmembrane proteins"/>
    <property type="match status" value="1"/>
</dbReference>
<evidence type="ECO:0000256" key="7">
    <source>
        <dbReference type="ARBA" id="ARBA00023170"/>
    </source>
</evidence>
<dbReference type="GO" id="GO:0060326">
    <property type="term" value="P:cell chemotaxis"/>
    <property type="evidence" value="ECO:0007669"/>
    <property type="project" value="TreeGrafter"/>
</dbReference>
<dbReference type="PROSITE" id="PS50262">
    <property type="entry name" value="G_PROTEIN_RECEP_F1_2"/>
    <property type="match status" value="1"/>
</dbReference>
<feature type="transmembrane region" description="Helical" evidence="10">
    <location>
        <begin position="56"/>
        <end position="78"/>
    </location>
</feature>
<keyword evidence="4 10" id="KW-1133">Transmembrane helix</keyword>
<feature type="domain" description="G-protein coupled receptors family 1 profile" evidence="11">
    <location>
        <begin position="34"/>
        <end position="278"/>
    </location>
</feature>
<dbReference type="FunCoup" id="A0A3Q3MG19">
    <property type="interactions" value="57"/>
</dbReference>